<dbReference type="AlphaFoldDB" id="Q86LS3"/>
<dbReference type="EMBL" id="BX284602">
    <property type="protein sequence ID" value="CCD63504.1"/>
    <property type="molecule type" value="Genomic_DNA"/>
</dbReference>
<dbReference type="HOGENOM" id="CLU_3034370_0_0_1"/>
<dbReference type="UCSC" id="K02E7.12.1">
    <property type="organism name" value="c. elegans"/>
</dbReference>
<sequence length="55" mass="6824">MRRIRVQRSQSHHLHPLYPVIRLSIQCIIQRLESDFEFHIKLGYLSKIFLKFHFF</sequence>
<dbReference type="AGR" id="WB:WBGene00019316"/>
<evidence type="ECO:0000313" key="1">
    <source>
        <dbReference type="EMBL" id="CCD63504.1"/>
    </source>
</evidence>
<proteinExistence type="predicted"/>
<dbReference type="Proteomes" id="UP000001940">
    <property type="component" value="Chromosome II"/>
</dbReference>
<dbReference type="WormBase" id="K02E7.12">
    <property type="protein sequence ID" value="CE33414"/>
    <property type="gene ID" value="WBGene00019316"/>
</dbReference>
<dbReference type="Bgee" id="WBGene00019316">
    <property type="expression patterns" value="Expressed in embryo and 3 other cell types or tissues"/>
</dbReference>
<dbReference type="STRING" id="6239.K02E7.12.1"/>
<dbReference type="InParanoid" id="Q86LS3"/>
<gene>
    <name evidence="1" type="ORF">CELE_K02E7.12</name>
    <name evidence="1 3" type="ORF">K02E7.12</name>
</gene>
<protein>
    <submittedName>
        <fullName evidence="1">Uncharacterized protein</fullName>
    </submittedName>
</protein>
<keyword evidence="2" id="KW-1185">Reference proteome</keyword>
<dbReference type="PaxDb" id="6239-K02E7.12.1"/>
<evidence type="ECO:0000313" key="2">
    <source>
        <dbReference type="Proteomes" id="UP000001940"/>
    </source>
</evidence>
<evidence type="ECO:0000313" key="3">
    <source>
        <dbReference type="WormBase" id="K02E7.12"/>
    </source>
</evidence>
<organism evidence="1 2">
    <name type="scientific">Caenorhabditis elegans</name>
    <dbReference type="NCBI Taxonomy" id="6239"/>
    <lineage>
        <taxon>Eukaryota</taxon>
        <taxon>Metazoa</taxon>
        <taxon>Ecdysozoa</taxon>
        <taxon>Nematoda</taxon>
        <taxon>Chromadorea</taxon>
        <taxon>Rhabditida</taxon>
        <taxon>Rhabditina</taxon>
        <taxon>Rhabditomorpha</taxon>
        <taxon>Rhabditoidea</taxon>
        <taxon>Rhabditidae</taxon>
        <taxon>Peloderinae</taxon>
        <taxon>Caenorhabditis</taxon>
    </lineage>
</organism>
<dbReference type="eggNOG" id="KOG2716">
    <property type="taxonomic scope" value="Eukaryota"/>
</dbReference>
<accession>Q86LS3</accession>
<reference evidence="1 2" key="1">
    <citation type="journal article" date="1998" name="Science">
        <title>Genome sequence of the nematode C. elegans: a platform for investigating biology.</title>
        <authorList>
            <consortium name="The C. elegans sequencing consortium"/>
            <person name="Sulson J.E."/>
            <person name="Waterston R."/>
        </authorList>
    </citation>
    <scope>NUCLEOTIDE SEQUENCE [LARGE SCALE GENOMIC DNA]</scope>
    <source>
        <strain evidence="1 2">Bristol N2</strain>
    </source>
</reference>
<name>Q86LS3_CAEEL</name>